<gene>
    <name evidence="1" type="ORF">METZ01_LOCUS29970</name>
</gene>
<sequence length="753" mass="87104">MDKKRLFFIIFAGVFGLTQWGCENPENDQAELISTSNNTLSSPSVGNGQTGQVSDYFYNFENDINASFYRFHPSILGYDYEKYYGLFQKDPPAMSYRTFPDYLVTMEPDDAPEYTRRYYIDSLSVQDSIVPDSVLITSTQFKNLELLEWDLDAEPSQQRYQLRNSNWIQSDTMIHYEEIFDVSAYRAVVDTPFIETGILFVDSSEWKDTNFVFMADERIRFTATFDFIRQQLSLDSLVFRENTDCNDNGEWDQHEEQIEDYNNDGKYQVLYEYTDQNNNGVYDEGTDIIIADYNADGIYGVVYEFEDRGNGLWDPAEVWYDINEDDQYDLNEPYEDRNCNEKWDGSESFTDANANNTYDDGEEFVDTGNRLYDATEGFTLKDIDGDGVPDKLLYTIQDKPANLLVDWSDQENPVVLLEISLNDDLTDRWGNVYTDIIEEVDFLDFKQQYVDDVDSVVTLYTREKVGHIKHHDQLPEDYFITKSEWTTTSGGVEERHYNYQIFYEQNHVNQVVHPAYFLPIGFYFSPGEIQDGFWHKRQLESEVLYFTSNGTIRDGEQVDTAYYDTTAIAIYFVEKSYTVESSQATVPAARKRYENDGSGTFTCLFDNSMVTDPEECPAVDTTFTDCFKVTRLLTMTMLGSGVQFGQRTESWLANGYGVVKSEVHVRWTEHPYMSDLTYNGTPDSSNQAWVGLNRLELASIQQSSQNGVFKRLTHPAQVIQLQDIANHPDFDYDPFRVSTQAGIHTINLREFGE</sequence>
<name>A0A381QCU9_9ZZZZ</name>
<reference evidence="1" key="1">
    <citation type="submission" date="2018-05" db="EMBL/GenBank/DDBJ databases">
        <authorList>
            <person name="Lanie J.A."/>
            <person name="Ng W.-L."/>
            <person name="Kazmierczak K.M."/>
            <person name="Andrzejewski T.M."/>
            <person name="Davidsen T.M."/>
            <person name="Wayne K.J."/>
            <person name="Tettelin H."/>
            <person name="Glass J.I."/>
            <person name="Rusch D."/>
            <person name="Podicherti R."/>
            <person name="Tsui H.-C.T."/>
            <person name="Winkler M.E."/>
        </authorList>
    </citation>
    <scope>NUCLEOTIDE SEQUENCE</scope>
</reference>
<dbReference type="AlphaFoldDB" id="A0A381QCU9"/>
<proteinExistence type="predicted"/>
<evidence type="ECO:0000313" key="1">
    <source>
        <dbReference type="EMBL" id="SUZ77116.1"/>
    </source>
</evidence>
<organism evidence="1">
    <name type="scientific">marine metagenome</name>
    <dbReference type="NCBI Taxonomy" id="408172"/>
    <lineage>
        <taxon>unclassified sequences</taxon>
        <taxon>metagenomes</taxon>
        <taxon>ecological metagenomes</taxon>
    </lineage>
</organism>
<accession>A0A381QCU9</accession>
<protein>
    <submittedName>
        <fullName evidence="1">Uncharacterized protein</fullName>
    </submittedName>
</protein>
<dbReference type="Gene3D" id="2.40.360.20">
    <property type="match status" value="1"/>
</dbReference>
<dbReference type="EMBL" id="UINC01001304">
    <property type="protein sequence ID" value="SUZ77116.1"/>
    <property type="molecule type" value="Genomic_DNA"/>
</dbReference>